<evidence type="ECO:0000313" key="2">
    <source>
        <dbReference type="Proteomes" id="UP000002164"/>
    </source>
</evidence>
<evidence type="ECO:0000313" key="1">
    <source>
        <dbReference type="EMBL" id="ACA40631.1"/>
    </source>
</evidence>
<name>B1HPY8_LYSSC</name>
<gene>
    <name evidence="1" type="ordered locus">Bsph_3118</name>
</gene>
<organism evidence="1 2">
    <name type="scientific">Lysinibacillus sphaericus (strain C3-41)</name>
    <dbReference type="NCBI Taxonomy" id="444177"/>
    <lineage>
        <taxon>Bacteria</taxon>
        <taxon>Bacillati</taxon>
        <taxon>Bacillota</taxon>
        <taxon>Bacilli</taxon>
        <taxon>Bacillales</taxon>
        <taxon>Bacillaceae</taxon>
        <taxon>Lysinibacillus</taxon>
    </lineage>
</organism>
<dbReference type="EnsemblBacteria" id="ACA40631">
    <property type="protein sequence ID" value="ACA40631"/>
    <property type="gene ID" value="Bsph_3118"/>
</dbReference>
<dbReference type="KEGG" id="lsp:Bsph_3118"/>
<accession>B1HPY8</accession>
<dbReference type="Proteomes" id="UP000002164">
    <property type="component" value="Chromosome"/>
</dbReference>
<dbReference type="AlphaFoldDB" id="B1HPY8"/>
<sequence>MIEPKLTVTQQAFADYYIELGDVEGAALKAALGLLLT</sequence>
<proteinExistence type="predicted"/>
<reference evidence="1 2" key="1">
    <citation type="journal article" date="2008" name="J. Bacteriol.">
        <title>Complete genome sequence of the mosquitocidal bacterium Bacillus sphaericus C3-41 and comparison with those of closely related Bacillus species.</title>
        <authorList>
            <person name="Hu X."/>
            <person name="Fan W."/>
            <person name="Han B."/>
            <person name="Liu H."/>
            <person name="Zheng D."/>
            <person name="Li Q."/>
            <person name="Dong W."/>
            <person name="Yan J."/>
            <person name="Gao M."/>
            <person name="Berry C."/>
            <person name="Yuan Z."/>
        </authorList>
    </citation>
    <scope>NUCLEOTIDE SEQUENCE [LARGE SCALE GENOMIC DNA]</scope>
    <source>
        <strain evidence="1 2">C3-41</strain>
    </source>
</reference>
<dbReference type="HOGENOM" id="CLU_3345498_0_0_9"/>
<protein>
    <submittedName>
        <fullName evidence="1">Uncharacterized protein</fullName>
    </submittedName>
</protein>
<dbReference type="EMBL" id="CP000817">
    <property type="protein sequence ID" value="ACA40631.1"/>
    <property type="molecule type" value="Genomic_DNA"/>
</dbReference>